<comment type="subcellular location">
    <subcellularLocation>
        <location evidence="2">Cytoplasm</location>
    </subcellularLocation>
</comment>
<dbReference type="PRINTS" id="PR00793">
    <property type="entry name" value="PROAMNOPTASE"/>
</dbReference>
<dbReference type="Pfam" id="PF12697">
    <property type="entry name" value="Abhydrolase_6"/>
    <property type="match status" value="1"/>
</dbReference>
<evidence type="ECO:0000256" key="3">
    <source>
        <dbReference type="ARBA" id="ARBA00010088"/>
    </source>
</evidence>
<evidence type="ECO:0000256" key="2">
    <source>
        <dbReference type="ARBA" id="ARBA00004496"/>
    </source>
</evidence>
<sequence>MSAASGRKWIASRFSWFSRRFALWRLRSCSSFRAISSETADMSRTVLFRLTAALAGLMFTLDAHAQAADPPPPKTGEQVREQIRTALTDIGRIVAPNGIDEKRYIDLGGARQWIMLRGQDRAAPILLFLHGGPGSPISPAAYAYQRPWEDFFVVVHWDQRGFGRSRGTTPAETAKLKGTLNRTQYIRDTIELIEKLRAEFGQRKIVLVGQSWGTVLALEVAHRRPDLLYAVVTQGLAANWMASPRLLYDHLLREADAKGNVAEAKRLRELGPLPETVEPQKMFDWARRLGVGFPDANTWHNIRGPGDSWGRRMDALEYVSPDYSAAEYAADHAAQQADGAGLLARYQEAMAPVLPWDAERDVGTRIKVPFIVMQGTHDWQTSRDLAKAYFDKVCAPYKKWVEFPHSAHALNIEQPGLSVVALVNDVLPAVRGEVPKGAVRCGNAK</sequence>
<dbReference type="EMBL" id="RZUL01000004">
    <property type="protein sequence ID" value="RVT40272.1"/>
    <property type="molecule type" value="Genomic_DNA"/>
</dbReference>
<dbReference type="PANTHER" id="PTHR43722">
    <property type="entry name" value="PROLINE IMINOPEPTIDASE"/>
    <property type="match status" value="1"/>
</dbReference>
<dbReference type="InterPro" id="IPR029058">
    <property type="entry name" value="AB_hydrolase_fold"/>
</dbReference>
<comment type="catalytic activity">
    <reaction evidence="1">
        <text>Release of N-terminal proline from a peptide.</text>
        <dbReference type="EC" id="3.4.11.5"/>
    </reaction>
</comment>
<keyword evidence="13" id="KW-1185">Reference proteome</keyword>
<gene>
    <name evidence="12" type="ORF">ENE74_13185</name>
</gene>
<evidence type="ECO:0000256" key="1">
    <source>
        <dbReference type="ARBA" id="ARBA00001585"/>
    </source>
</evidence>
<organism evidence="12 13">
    <name type="scientific">Sphingobium algorifonticola</name>
    <dbReference type="NCBI Taxonomy" id="2008318"/>
    <lineage>
        <taxon>Bacteria</taxon>
        <taxon>Pseudomonadati</taxon>
        <taxon>Pseudomonadota</taxon>
        <taxon>Alphaproteobacteria</taxon>
        <taxon>Sphingomonadales</taxon>
        <taxon>Sphingomonadaceae</taxon>
        <taxon>Sphingobium</taxon>
    </lineage>
</organism>
<name>A0A437J5Q0_9SPHN</name>
<dbReference type="OrthoDB" id="9796770at2"/>
<keyword evidence="9 12" id="KW-0378">Hydrolase</keyword>
<dbReference type="InterPro" id="IPR002410">
    <property type="entry name" value="Peptidase_S33"/>
</dbReference>
<evidence type="ECO:0000313" key="13">
    <source>
        <dbReference type="Proteomes" id="UP000282977"/>
    </source>
</evidence>
<protein>
    <recommendedName>
        <fullName evidence="5">Proline iminopeptidase</fullName>
        <ecNumber evidence="4">3.4.11.5</ecNumber>
    </recommendedName>
    <alternativeName>
        <fullName evidence="10">Prolyl aminopeptidase</fullName>
    </alternativeName>
</protein>
<dbReference type="Proteomes" id="UP000282977">
    <property type="component" value="Unassembled WGS sequence"/>
</dbReference>
<comment type="similarity">
    <text evidence="3">Belongs to the peptidase S33 family.</text>
</comment>
<dbReference type="GO" id="GO:0006508">
    <property type="term" value="P:proteolysis"/>
    <property type="evidence" value="ECO:0007669"/>
    <property type="project" value="UniProtKB-KW"/>
</dbReference>
<feature type="domain" description="AB hydrolase-1" evidence="11">
    <location>
        <begin position="126"/>
        <end position="419"/>
    </location>
</feature>
<dbReference type="InterPro" id="IPR000073">
    <property type="entry name" value="AB_hydrolase_1"/>
</dbReference>
<evidence type="ECO:0000256" key="5">
    <source>
        <dbReference type="ARBA" id="ARBA00021843"/>
    </source>
</evidence>
<evidence type="ECO:0000256" key="10">
    <source>
        <dbReference type="ARBA" id="ARBA00029605"/>
    </source>
</evidence>
<proteinExistence type="inferred from homology"/>
<dbReference type="Gene3D" id="3.40.50.1820">
    <property type="entry name" value="alpha/beta hydrolase"/>
    <property type="match status" value="1"/>
</dbReference>
<dbReference type="InterPro" id="IPR005944">
    <property type="entry name" value="Pro_iminopeptidase"/>
</dbReference>
<keyword evidence="6" id="KW-0031">Aminopeptidase</keyword>
<comment type="caution">
    <text evidence="12">The sequence shown here is derived from an EMBL/GenBank/DDBJ whole genome shotgun (WGS) entry which is preliminary data.</text>
</comment>
<dbReference type="EC" id="3.4.11.5" evidence="4"/>
<evidence type="ECO:0000256" key="6">
    <source>
        <dbReference type="ARBA" id="ARBA00022438"/>
    </source>
</evidence>
<dbReference type="GO" id="GO:0005737">
    <property type="term" value="C:cytoplasm"/>
    <property type="evidence" value="ECO:0007669"/>
    <property type="project" value="UniProtKB-SubCell"/>
</dbReference>
<evidence type="ECO:0000256" key="7">
    <source>
        <dbReference type="ARBA" id="ARBA00022490"/>
    </source>
</evidence>
<dbReference type="AlphaFoldDB" id="A0A437J5Q0"/>
<evidence type="ECO:0000256" key="8">
    <source>
        <dbReference type="ARBA" id="ARBA00022670"/>
    </source>
</evidence>
<dbReference type="GO" id="GO:0004177">
    <property type="term" value="F:aminopeptidase activity"/>
    <property type="evidence" value="ECO:0007669"/>
    <property type="project" value="UniProtKB-KW"/>
</dbReference>
<evidence type="ECO:0000256" key="4">
    <source>
        <dbReference type="ARBA" id="ARBA00012568"/>
    </source>
</evidence>
<accession>A0A437J5Q0</accession>
<evidence type="ECO:0000256" key="9">
    <source>
        <dbReference type="ARBA" id="ARBA00022801"/>
    </source>
</evidence>
<evidence type="ECO:0000313" key="12">
    <source>
        <dbReference type="EMBL" id="RVT40272.1"/>
    </source>
</evidence>
<keyword evidence="8" id="KW-0645">Protease</keyword>
<keyword evidence="7" id="KW-0963">Cytoplasm</keyword>
<reference evidence="12 13" key="1">
    <citation type="submission" date="2019-01" db="EMBL/GenBank/DDBJ databases">
        <authorList>
            <person name="Chen W.-M."/>
        </authorList>
    </citation>
    <scope>NUCLEOTIDE SEQUENCE [LARGE SCALE GENOMIC DNA]</scope>
    <source>
        <strain evidence="12 13">TLA-22</strain>
    </source>
</reference>
<dbReference type="SUPFAM" id="SSF53474">
    <property type="entry name" value="alpha/beta-Hydrolases"/>
    <property type="match status" value="1"/>
</dbReference>
<evidence type="ECO:0000259" key="11">
    <source>
        <dbReference type="Pfam" id="PF12697"/>
    </source>
</evidence>
<dbReference type="PANTHER" id="PTHR43722:SF1">
    <property type="entry name" value="PROLINE IMINOPEPTIDASE"/>
    <property type="match status" value="1"/>
</dbReference>